<protein>
    <recommendedName>
        <fullName evidence="8">Polygalacturonase</fullName>
    </recommendedName>
</protein>
<evidence type="ECO:0000256" key="4">
    <source>
        <dbReference type="ARBA" id="ARBA00022801"/>
    </source>
</evidence>
<evidence type="ECO:0000256" key="5">
    <source>
        <dbReference type="ARBA" id="ARBA00023295"/>
    </source>
</evidence>
<dbReference type="Gene3D" id="2.160.20.10">
    <property type="entry name" value="Single-stranded right-handed beta-helix, Pectin lyase-like"/>
    <property type="match status" value="1"/>
</dbReference>
<organism evidence="7">
    <name type="scientific">Cucumis melo</name>
    <name type="common">Muskmelon</name>
    <dbReference type="NCBI Taxonomy" id="3656"/>
    <lineage>
        <taxon>Eukaryota</taxon>
        <taxon>Viridiplantae</taxon>
        <taxon>Streptophyta</taxon>
        <taxon>Embryophyta</taxon>
        <taxon>Tracheophyta</taxon>
        <taxon>Spermatophyta</taxon>
        <taxon>Magnoliopsida</taxon>
        <taxon>eudicotyledons</taxon>
        <taxon>Gunneridae</taxon>
        <taxon>Pentapetalae</taxon>
        <taxon>rosids</taxon>
        <taxon>fabids</taxon>
        <taxon>Cucurbitales</taxon>
        <taxon>Cucurbitaceae</taxon>
        <taxon>Benincaseae</taxon>
        <taxon>Cucumis</taxon>
    </lineage>
</organism>
<proteinExistence type="inferred from homology"/>
<evidence type="ECO:0000256" key="6">
    <source>
        <dbReference type="RuleBase" id="RU361169"/>
    </source>
</evidence>
<reference evidence="7" key="1">
    <citation type="submission" date="2023-03" db="UniProtKB">
        <authorList>
            <consortium name="EnsemblPlants"/>
        </authorList>
    </citation>
    <scope>IDENTIFICATION</scope>
</reference>
<dbReference type="GO" id="GO:0005975">
    <property type="term" value="P:carbohydrate metabolic process"/>
    <property type="evidence" value="ECO:0007669"/>
    <property type="project" value="InterPro"/>
</dbReference>
<dbReference type="SUPFAM" id="SSF51126">
    <property type="entry name" value="Pectin lyase-like"/>
    <property type="match status" value="1"/>
</dbReference>
<accession>A0A9I9E4F6</accession>
<dbReference type="Gramene" id="MELO3C028596.2.1">
    <property type="protein sequence ID" value="MELO3C028596.2.1"/>
    <property type="gene ID" value="MELO3C028596.2"/>
</dbReference>
<dbReference type="InterPro" id="IPR012334">
    <property type="entry name" value="Pectin_lyas_fold"/>
</dbReference>
<dbReference type="Pfam" id="PF00295">
    <property type="entry name" value="Glyco_hydro_28"/>
    <property type="match status" value="1"/>
</dbReference>
<keyword evidence="3" id="KW-0134">Cell wall</keyword>
<keyword evidence="5 6" id="KW-0326">Glycosidase</keyword>
<dbReference type="InterPro" id="IPR000743">
    <property type="entry name" value="Glyco_hydro_28"/>
</dbReference>
<evidence type="ECO:0000256" key="3">
    <source>
        <dbReference type="ARBA" id="ARBA00022512"/>
    </source>
</evidence>
<dbReference type="EnsemblPlants" id="MELO3C028596.2.1">
    <property type="protein sequence ID" value="MELO3C028596.2.1"/>
    <property type="gene ID" value="MELO3C028596.2"/>
</dbReference>
<keyword evidence="3" id="KW-0964">Secreted</keyword>
<dbReference type="AlphaFoldDB" id="A0A9I9E4F6"/>
<name>A0A9I9E4F6_CUCME</name>
<keyword evidence="4 6" id="KW-0378">Hydrolase</keyword>
<comment type="similarity">
    <text evidence="2 6">Belongs to the glycosyl hydrolase 28 family.</text>
</comment>
<evidence type="ECO:0008006" key="8">
    <source>
        <dbReference type="Google" id="ProtNLM"/>
    </source>
</evidence>
<dbReference type="GO" id="GO:0004650">
    <property type="term" value="F:polygalacturonase activity"/>
    <property type="evidence" value="ECO:0007669"/>
    <property type="project" value="InterPro"/>
</dbReference>
<evidence type="ECO:0000256" key="2">
    <source>
        <dbReference type="ARBA" id="ARBA00008834"/>
    </source>
</evidence>
<evidence type="ECO:0000256" key="1">
    <source>
        <dbReference type="ARBA" id="ARBA00004191"/>
    </source>
</evidence>
<evidence type="ECO:0000313" key="7">
    <source>
        <dbReference type="EnsemblPlants" id="MELO3C028596.2.1"/>
    </source>
</evidence>
<comment type="subcellular location">
    <subcellularLocation>
        <location evidence="1">Secreted</location>
        <location evidence="1">Cell wall</location>
    </subcellularLocation>
</comment>
<dbReference type="InterPro" id="IPR011050">
    <property type="entry name" value="Pectin_lyase_fold/virulence"/>
</dbReference>
<sequence>VLSNAWKDACASTNPSQLLIPIGIYQLNQSILHGPCKSTIEVRMEGTLQAHPDLIRV</sequence>